<keyword evidence="3" id="KW-0967">Endosome</keyword>
<sequence length="934" mass="105397">MPWRGHFHKLNWQDTKIKPCDTSEGKTTSTTTTTISGKRRPRAATSRKPTTIGTATNSTDRQHRSTARSTSGQHRSTFSNIRIMASSEATKTVAYSCFTIMDTSSDLQTKYQKIASEYSKIRAQMAVLKTAVLEERSQNAELKDFVKSKDQGLRKAEQEMDSLNFRNQQLAKRVAFLQDELDAMQVKSKKGKSRGSSVNSHEAEQANHILDEEFRNKIEENARLLSLIQDKDMAHEQEVAALMQRLKRLEHEQQQQEQISQASEEKLKSMIERLEKENSRLPSKDNSSETLSGESNSPQLGKHLITNTTIQQDSPTRDSRKSELTAPSLNLKHQQQLHVEALTQIGHYVRDLTSALSDYHTYTEQRLHAVWDQLSPANIKFSSHLKENARHLRSLDQAYSEFLQGLEDSGDHSLHSETRPVLQSLVSQLANYSNYLQKLLPYQDLRSRCNPLTKHKSKKVVWLTIPALVDPSRQGHDSTNTSWHCQYWTGSRAEVCSSSPSLRKEDEKYAQTGYAPSTVFGNSKNCYLACVRNLQEESLMVSSTESLRESNSAVSQYNTGFTSHFVKLERCVKMLALQDLSRAWSHKRSIEQQLPTSSERLRTTNACLVNALSAVSSSIGKLSGLLLDSRSELCTLPSNEFPSEILKYSNPAVAGEDKIKGKEQADNDLMSQESFSKQLSEVTQRATKLEQEREHWRLEYQLLQLKYDKASACAVTLRVSHALLMNSNGVKPRSGDLAVMIDFLKETANTYLSSGSNKLNEFENKLKAGNLERNSIQTALNSFDRSAPTSVTNMLGSLDCPLPPLQAEVEAREQEVKNYFTNRINELVVVSQETETKAAILAGECSSLQHRLELCQSGKQQSAEDLSEALEKLTRLQEELQTTTENYEVQLSIMSEHLANMNEKLTLQRDEIDQLKYQLTSKVRGGPHLLFGGF</sequence>
<feature type="coiled-coil region" evidence="9">
    <location>
        <begin position="153"/>
        <end position="187"/>
    </location>
</feature>
<evidence type="ECO:0000256" key="8">
    <source>
        <dbReference type="ARBA" id="ARBA00044824"/>
    </source>
</evidence>
<dbReference type="Pfam" id="PF10205">
    <property type="entry name" value="KLRAQ"/>
    <property type="match status" value="1"/>
</dbReference>
<feature type="compositionally biased region" description="Basic and acidic residues" evidence="10">
    <location>
        <begin position="276"/>
        <end position="287"/>
    </location>
</feature>
<dbReference type="GO" id="GO:0016020">
    <property type="term" value="C:membrane"/>
    <property type="evidence" value="ECO:0007669"/>
    <property type="project" value="TreeGrafter"/>
</dbReference>
<feature type="domain" description="Protein phosphatase 1 regulatory subunit 21 N-terminal" evidence="11">
    <location>
        <begin position="112"/>
        <end position="214"/>
    </location>
</feature>
<dbReference type="GO" id="GO:0005769">
    <property type="term" value="C:early endosome"/>
    <property type="evidence" value="ECO:0007669"/>
    <property type="project" value="UniProtKB-SubCell"/>
</dbReference>
<evidence type="ECO:0000256" key="1">
    <source>
        <dbReference type="ARBA" id="ARBA00004412"/>
    </source>
</evidence>
<comment type="subcellular location">
    <subcellularLocation>
        <location evidence="1">Early endosome</location>
    </subcellularLocation>
</comment>
<dbReference type="Pfam" id="PF10212">
    <property type="entry name" value="PPP1R21_helical"/>
    <property type="match status" value="2"/>
</dbReference>
<feature type="compositionally biased region" description="Polar residues" evidence="10">
    <location>
        <begin position="288"/>
        <end position="314"/>
    </location>
</feature>
<dbReference type="PANTHER" id="PTHR21448">
    <property type="entry name" value="SMOOTH MUSCLE MYOSIN HEAVY CHAIN-RELATED"/>
    <property type="match status" value="1"/>
</dbReference>
<accession>A0A7R9CUB2</accession>
<dbReference type="InterPro" id="IPR040024">
    <property type="entry name" value="PPP1R21"/>
</dbReference>
<dbReference type="PANTHER" id="PTHR21448:SF0">
    <property type="entry name" value="PROTEIN PHOSPHATASE 1 REGULATORY SUBUNIT 21"/>
    <property type="match status" value="1"/>
</dbReference>
<dbReference type="InterPro" id="IPR019343">
    <property type="entry name" value="PPP1R21_N"/>
</dbReference>
<evidence type="ECO:0000256" key="2">
    <source>
        <dbReference type="ARBA" id="ARBA00020102"/>
    </source>
</evidence>
<evidence type="ECO:0000256" key="7">
    <source>
        <dbReference type="ARBA" id="ARBA00031617"/>
    </source>
</evidence>
<organism evidence="12">
    <name type="scientific">Timema poppense</name>
    <name type="common">Walking stick</name>
    <dbReference type="NCBI Taxonomy" id="170557"/>
    <lineage>
        <taxon>Eukaryota</taxon>
        <taxon>Metazoa</taxon>
        <taxon>Ecdysozoa</taxon>
        <taxon>Arthropoda</taxon>
        <taxon>Hexapoda</taxon>
        <taxon>Insecta</taxon>
        <taxon>Pterygota</taxon>
        <taxon>Neoptera</taxon>
        <taxon>Polyneoptera</taxon>
        <taxon>Phasmatodea</taxon>
        <taxon>Timematodea</taxon>
        <taxon>Timematoidea</taxon>
        <taxon>Timematidae</taxon>
        <taxon>Timema</taxon>
    </lineage>
</organism>
<proteinExistence type="predicted"/>
<evidence type="ECO:0000256" key="5">
    <source>
        <dbReference type="ARBA" id="ARBA00023054"/>
    </source>
</evidence>
<feature type="region of interest" description="Disordered" evidence="10">
    <location>
        <begin position="187"/>
        <end position="206"/>
    </location>
</feature>
<protein>
    <recommendedName>
        <fullName evidence="2">Protein phosphatase 1 regulatory subunit 21</fullName>
    </recommendedName>
    <alternativeName>
        <fullName evidence="7">Coiled-coil domain-containing protein 128</fullName>
    </alternativeName>
    <alternativeName>
        <fullName evidence="8">Ferry endosomal RAB5 effector complex subunit 2</fullName>
    </alternativeName>
    <alternativeName>
        <fullName evidence="6">KLRAQ motif-containing protein 1</fullName>
    </alternativeName>
</protein>
<evidence type="ECO:0000256" key="6">
    <source>
        <dbReference type="ARBA" id="ARBA00031361"/>
    </source>
</evidence>
<evidence type="ECO:0000256" key="4">
    <source>
        <dbReference type="ARBA" id="ARBA00022884"/>
    </source>
</evidence>
<evidence type="ECO:0000256" key="3">
    <source>
        <dbReference type="ARBA" id="ARBA00022753"/>
    </source>
</evidence>
<dbReference type="InterPro" id="IPR049372">
    <property type="entry name" value="PPP1R21_C"/>
</dbReference>
<dbReference type="AlphaFoldDB" id="A0A7R9CUB2"/>
<evidence type="ECO:0000259" key="11">
    <source>
        <dbReference type="SMART" id="SM01254"/>
    </source>
</evidence>
<reference evidence="12" key="1">
    <citation type="submission" date="2020-11" db="EMBL/GenBank/DDBJ databases">
        <authorList>
            <person name="Tran Van P."/>
        </authorList>
    </citation>
    <scope>NUCLEOTIDE SEQUENCE</scope>
</reference>
<keyword evidence="4" id="KW-0694">RNA-binding</keyword>
<dbReference type="GO" id="GO:0003723">
    <property type="term" value="F:RNA binding"/>
    <property type="evidence" value="ECO:0007669"/>
    <property type="project" value="UniProtKB-KW"/>
</dbReference>
<feature type="coiled-coil region" evidence="9">
    <location>
        <begin position="859"/>
        <end position="918"/>
    </location>
</feature>
<feature type="region of interest" description="Disordered" evidence="10">
    <location>
        <begin position="276"/>
        <end position="331"/>
    </location>
</feature>
<name>A0A7R9CUB2_TIMPO</name>
<evidence type="ECO:0000313" key="12">
    <source>
        <dbReference type="EMBL" id="CAD7402624.1"/>
    </source>
</evidence>
<evidence type="ECO:0000256" key="9">
    <source>
        <dbReference type="SAM" id="Coils"/>
    </source>
</evidence>
<keyword evidence="5 9" id="KW-0175">Coiled coil</keyword>
<dbReference type="InterPro" id="IPR019348">
    <property type="entry name" value="PPP1R21_six_helix"/>
</dbReference>
<feature type="coiled-coil region" evidence="9">
    <location>
        <begin position="672"/>
        <end position="706"/>
    </location>
</feature>
<feature type="region of interest" description="Disordered" evidence="10">
    <location>
        <begin position="18"/>
        <end position="78"/>
    </location>
</feature>
<feature type="compositionally biased region" description="Polar residues" evidence="10">
    <location>
        <begin position="67"/>
        <end position="78"/>
    </location>
</feature>
<dbReference type="Pfam" id="PF21636">
    <property type="entry name" value="PPP1R21_C"/>
    <property type="match status" value="1"/>
</dbReference>
<evidence type="ECO:0000256" key="10">
    <source>
        <dbReference type="SAM" id="MobiDB-lite"/>
    </source>
</evidence>
<feature type="compositionally biased region" description="Polar residues" evidence="10">
    <location>
        <begin position="47"/>
        <end position="59"/>
    </location>
</feature>
<gene>
    <name evidence="12" type="ORF">TPSB3V08_LOCUS3661</name>
</gene>
<dbReference type="EMBL" id="OD001626">
    <property type="protein sequence ID" value="CAD7402624.1"/>
    <property type="molecule type" value="Genomic_DNA"/>
</dbReference>
<dbReference type="SMART" id="SM01254">
    <property type="entry name" value="KLRAQ"/>
    <property type="match status" value="1"/>
</dbReference>